<feature type="domain" description="AAA+ ATPase" evidence="3">
    <location>
        <begin position="149"/>
        <end position="277"/>
    </location>
</feature>
<comment type="caution">
    <text evidence="4">The sequence shown here is derived from an EMBL/GenBank/DDBJ whole genome shotgun (WGS) entry which is preliminary data.</text>
</comment>
<dbReference type="SMART" id="SM00382">
    <property type="entry name" value="AAA"/>
    <property type="match status" value="1"/>
</dbReference>
<dbReference type="PANTHER" id="PTHR20953">
    <property type="entry name" value="KINASE-RELATED"/>
    <property type="match status" value="1"/>
</dbReference>
<dbReference type="InterPro" id="IPR027417">
    <property type="entry name" value="P-loop_NTPase"/>
</dbReference>
<keyword evidence="1" id="KW-0547">Nucleotide-binding</keyword>
<dbReference type="GO" id="GO:0005524">
    <property type="term" value="F:ATP binding"/>
    <property type="evidence" value="ECO:0007669"/>
    <property type="project" value="UniProtKB-KW"/>
</dbReference>
<evidence type="ECO:0000313" key="4">
    <source>
        <dbReference type="EMBL" id="MBC8539774.1"/>
    </source>
</evidence>
<gene>
    <name evidence="4" type="ORF">H8698_02135</name>
</gene>
<protein>
    <submittedName>
        <fullName evidence="4">Stage III sporulation protein AA</fullName>
    </submittedName>
</protein>
<organism evidence="4 5">
    <name type="scientific">Congzhengia minquanensis</name>
    <dbReference type="NCBI Taxonomy" id="2763657"/>
    <lineage>
        <taxon>Bacteria</taxon>
        <taxon>Bacillati</taxon>
        <taxon>Bacillota</taxon>
        <taxon>Clostridia</taxon>
        <taxon>Eubacteriales</taxon>
        <taxon>Oscillospiraceae</taxon>
        <taxon>Congzhengia</taxon>
    </lineage>
</organism>
<evidence type="ECO:0000259" key="3">
    <source>
        <dbReference type="SMART" id="SM00382"/>
    </source>
</evidence>
<dbReference type="PANTHER" id="PTHR20953:SF3">
    <property type="entry name" value="P-LOOP CONTAINING NUCLEOSIDE TRIPHOSPHATE HYDROLASES SUPERFAMILY PROTEIN"/>
    <property type="match status" value="1"/>
</dbReference>
<dbReference type="RefSeq" id="WP_177679895.1">
    <property type="nucleotide sequence ID" value="NZ_JACRSU010000001.1"/>
</dbReference>
<name>A0A926DM67_9FIRM</name>
<keyword evidence="2" id="KW-0067">ATP-binding</keyword>
<accession>A0A926DM67</accession>
<dbReference type="Gene3D" id="3.40.50.300">
    <property type="entry name" value="P-loop containing nucleotide triphosphate hydrolases"/>
    <property type="match status" value="1"/>
</dbReference>
<evidence type="ECO:0000256" key="2">
    <source>
        <dbReference type="ARBA" id="ARBA00022840"/>
    </source>
</evidence>
<dbReference type="InterPro" id="IPR045735">
    <property type="entry name" value="Spore_III_AA_AAA+_ATPase"/>
</dbReference>
<reference evidence="4" key="1">
    <citation type="submission" date="2020-08" db="EMBL/GenBank/DDBJ databases">
        <title>Genome public.</title>
        <authorList>
            <person name="Liu C."/>
            <person name="Sun Q."/>
        </authorList>
    </citation>
    <scope>NUCLEOTIDE SEQUENCE</scope>
    <source>
        <strain evidence="4">H8</strain>
    </source>
</reference>
<evidence type="ECO:0000256" key="1">
    <source>
        <dbReference type="ARBA" id="ARBA00022741"/>
    </source>
</evidence>
<dbReference type="AlphaFoldDB" id="A0A926DM67"/>
<evidence type="ECO:0000313" key="5">
    <source>
        <dbReference type="Proteomes" id="UP000611762"/>
    </source>
</evidence>
<sequence>MDKVRSEILSKMIPEYKTALNACSFHNLQEIRFRADRPVMLYYGDRTSFLRKEGGETDAREQALAASQEDIARMVGAFCRSSVYAYQEEIKGGFITIRGGHRIGISGRAVAEGGKVINIGFFSGLNIRLAREFPHSADGCMKHICAGNRIYNSIIISPPGVGKTTVLRDCARQLSSRFKVVIVDERSELAACGQGVPQFDVGEQTDVLDGFPKPEGITHALRSLSPDVIITDEIGTEADAAAVGELLKGGCKIITSMHGYSIDEALAKKRQLMKLFETAILLGRNNGKAEVQQCLKLWELQ</sequence>
<dbReference type="InterPro" id="IPR003593">
    <property type="entry name" value="AAA+_ATPase"/>
</dbReference>
<dbReference type="EMBL" id="JACRSU010000001">
    <property type="protein sequence ID" value="MBC8539774.1"/>
    <property type="molecule type" value="Genomic_DNA"/>
</dbReference>
<dbReference type="SUPFAM" id="SSF52540">
    <property type="entry name" value="P-loop containing nucleoside triphosphate hydrolases"/>
    <property type="match status" value="1"/>
</dbReference>
<keyword evidence="5" id="KW-1185">Reference proteome</keyword>
<dbReference type="Proteomes" id="UP000611762">
    <property type="component" value="Unassembled WGS sequence"/>
</dbReference>
<dbReference type="Pfam" id="PF19568">
    <property type="entry name" value="Spore_III_AA"/>
    <property type="match status" value="1"/>
</dbReference>
<proteinExistence type="predicted"/>